<accession>A0ACC0XF23</accession>
<name>A0ACC0XF23_9ROSI</name>
<protein>
    <submittedName>
        <fullName evidence="1">Uncharacterized protein</fullName>
    </submittedName>
</protein>
<dbReference type="Proteomes" id="UP001163603">
    <property type="component" value="Chromosome 12"/>
</dbReference>
<reference evidence="2" key="1">
    <citation type="journal article" date="2023" name="G3 (Bethesda)">
        <title>Genome assembly and association tests identify interacting loci associated with vigor, precocity, and sex in interspecific pistachio rootstocks.</title>
        <authorList>
            <person name="Palmer W."/>
            <person name="Jacygrad E."/>
            <person name="Sagayaradj S."/>
            <person name="Cavanaugh K."/>
            <person name="Han R."/>
            <person name="Bertier L."/>
            <person name="Beede B."/>
            <person name="Kafkas S."/>
            <person name="Golino D."/>
            <person name="Preece J."/>
            <person name="Michelmore R."/>
        </authorList>
    </citation>
    <scope>NUCLEOTIDE SEQUENCE [LARGE SCALE GENOMIC DNA]</scope>
</reference>
<comment type="caution">
    <text evidence="1">The sequence shown here is derived from an EMBL/GenBank/DDBJ whole genome shotgun (WGS) entry which is preliminary data.</text>
</comment>
<proteinExistence type="predicted"/>
<evidence type="ECO:0000313" key="2">
    <source>
        <dbReference type="Proteomes" id="UP001163603"/>
    </source>
</evidence>
<evidence type="ECO:0000313" key="1">
    <source>
        <dbReference type="EMBL" id="KAJ0016955.1"/>
    </source>
</evidence>
<gene>
    <name evidence="1" type="ORF">Pint_10351</name>
</gene>
<keyword evidence="2" id="KW-1185">Reference proteome</keyword>
<sequence>MVSNLQRRIALRRKLHILRTLTNSKSVKKSSIIMDSLLYIYKLKLKLEEIKREYSNLMAIKKEYLNLMKHIQVPKEVKVEQVGEKFLVRVICKKGENSLVSVLEVLDEVGLNVLQASVSCKYFFAMEAIAVAQNQQAVDVGEVTQLILKAIEKQDVPGLVNDSK</sequence>
<dbReference type="EMBL" id="CM047747">
    <property type="protein sequence ID" value="KAJ0016955.1"/>
    <property type="molecule type" value="Genomic_DNA"/>
</dbReference>
<organism evidence="1 2">
    <name type="scientific">Pistacia integerrima</name>
    <dbReference type="NCBI Taxonomy" id="434235"/>
    <lineage>
        <taxon>Eukaryota</taxon>
        <taxon>Viridiplantae</taxon>
        <taxon>Streptophyta</taxon>
        <taxon>Embryophyta</taxon>
        <taxon>Tracheophyta</taxon>
        <taxon>Spermatophyta</taxon>
        <taxon>Magnoliopsida</taxon>
        <taxon>eudicotyledons</taxon>
        <taxon>Gunneridae</taxon>
        <taxon>Pentapetalae</taxon>
        <taxon>rosids</taxon>
        <taxon>malvids</taxon>
        <taxon>Sapindales</taxon>
        <taxon>Anacardiaceae</taxon>
        <taxon>Pistacia</taxon>
    </lineage>
</organism>